<sequence length="127" mass="13841">MSILKTVIASVALAVLATPAFADGDADAGKKVFRKCKACHAVGDGAKNKVGPHLNGIVDNEIASIEDFKYSAIFIEKKGEGFVWTVEELDGYLEKPKTYLPGNKMSFAGLKKEKDRQNVIAYLKTFE</sequence>
<dbReference type="AlphaFoldDB" id="A0A9X3UJC3"/>
<keyword evidence="7" id="KW-0732">Signal</keyword>
<evidence type="ECO:0000256" key="5">
    <source>
        <dbReference type="ARBA" id="ARBA00023004"/>
    </source>
</evidence>
<dbReference type="PANTHER" id="PTHR11961">
    <property type="entry name" value="CYTOCHROME C"/>
    <property type="match status" value="1"/>
</dbReference>
<dbReference type="Proteomes" id="UP001151234">
    <property type="component" value="Unassembled WGS sequence"/>
</dbReference>
<reference evidence="9" key="1">
    <citation type="submission" date="2022-11" db="EMBL/GenBank/DDBJ databases">
        <title>Draft genome sequence of Hoeflea poritis E7-10 and Hoeflea prorocentri PM5-8, separated from scleractinian coral Porites lutea and marine dinoflagellate.</title>
        <authorList>
            <person name="Zhang G."/>
            <person name="Wei Q."/>
            <person name="Cai L."/>
        </authorList>
    </citation>
    <scope>NUCLEOTIDE SEQUENCE</scope>
    <source>
        <strain evidence="9">PM5-8</strain>
    </source>
</reference>
<dbReference type="GO" id="GO:0009055">
    <property type="term" value="F:electron transfer activity"/>
    <property type="evidence" value="ECO:0007669"/>
    <property type="project" value="InterPro"/>
</dbReference>
<evidence type="ECO:0000259" key="8">
    <source>
        <dbReference type="PROSITE" id="PS51007"/>
    </source>
</evidence>
<evidence type="ECO:0000256" key="4">
    <source>
        <dbReference type="ARBA" id="ARBA00022982"/>
    </source>
</evidence>
<dbReference type="PRINTS" id="PR00604">
    <property type="entry name" value="CYTCHRMECIAB"/>
</dbReference>
<keyword evidence="5 6" id="KW-0408">Iron</keyword>
<accession>A0A9X3UJC3</accession>
<evidence type="ECO:0000313" key="10">
    <source>
        <dbReference type="Proteomes" id="UP001151234"/>
    </source>
</evidence>
<keyword evidence="10" id="KW-1185">Reference proteome</keyword>
<organism evidence="9 10">
    <name type="scientific">Hoeflea prorocentri</name>
    <dbReference type="NCBI Taxonomy" id="1922333"/>
    <lineage>
        <taxon>Bacteria</taxon>
        <taxon>Pseudomonadati</taxon>
        <taxon>Pseudomonadota</taxon>
        <taxon>Alphaproteobacteria</taxon>
        <taxon>Hyphomicrobiales</taxon>
        <taxon>Rhizobiaceae</taxon>
        <taxon>Hoeflea</taxon>
    </lineage>
</organism>
<gene>
    <name evidence="9" type="ORF">OQ273_05265</name>
</gene>
<dbReference type="GO" id="GO:0046872">
    <property type="term" value="F:metal ion binding"/>
    <property type="evidence" value="ECO:0007669"/>
    <property type="project" value="UniProtKB-KW"/>
</dbReference>
<keyword evidence="2 6" id="KW-0349">Heme</keyword>
<comment type="caution">
    <text evidence="9">The sequence shown here is derived from an EMBL/GenBank/DDBJ whole genome shotgun (WGS) entry which is preliminary data.</text>
</comment>
<dbReference type="Pfam" id="PF00034">
    <property type="entry name" value="Cytochrom_C"/>
    <property type="match status" value="1"/>
</dbReference>
<name>A0A9X3UJC3_9HYPH</name>
<evidence type="ECO:0000256" key="1">
    <source>
        <dbReference type="ARBA" id="ARBA00022448"/>
    </source>
</evidence>
<evidence type="ECO:0000256" key="3">
    <source>
        <dbReference type="ARBA" id="ARBA00022723"/>
    </source>
</evidence>
<dbReference type="InterPro" id="IPR002327">
    <property type="entry name" value="Cyt_c_1A/1B"/>
</dbReference>
<evidence type="ECO:0000313" key="9">
    <source>
        <dbReference type="EMBL" id="MDA5397979.1"/>
    </source>
</evidence>
<evidence type="ECO:0000256" key="2">
    <source>
        <dbReference type="ARBA" id="ARBA00022617"/>
    </source>
</evidence>
<keyword evidence="4" id="KW-0249">Electron transport</keyword>
<keyword evidence="3 6" id="KW-0479">Metal-binding</keyword>
<dbReference type="InterPro" id="IPR036909">
    <property type="entry name" value="Cyt_c-like_dom_sf"/>
</dbReference>
<dbReference type="GO" id="GO:0020037">
    <property type="term" value="F:heme binding"/>
    <property type="evidence" value="ECO:0007669"/>
    <property type="project" value="InterPro"/>
</dbReference>
<dbReference type="SUPFAM" id="SSF46626">
    <property type="entry name" value="Cytochrome c"/>
    <property type="match status" value="1"/>
</dbReference>
<dbReference type="InterPro" id="IPR009056">
    <property type="entry name" value="Cyt_c-like_dom"/>
</dbReference>
<dbReference type="Gene3D" id="1.10.760.10">
    <property type="entry name" value="Cytochrome c-like domain"/>
    <property type="match status" value="1"/>
</dbReference>
<proteinExistence type="predicted"/>
<evidence type="ECO:0000256" key="6">
    <source>
        <dbReference type="PROSITE-ProRule" id="PRU00433"/>
    </source>
</evidence>
<feature type="domain" description="Cytochrome c" evidence="8">
    <location>
        <begin position="24"/>
        <end position="127"/>
    </location>
</feature>
<keyword evidence="1" id="KW-0813">Transport</keyword>
<dbReference type="EMBL" id="JAPJZI010000001">
    <property type="protein sequence ID" value="MDA5397979.1"/>
    <property type="molecule type" value="Genomic_DNA"/>
</dbReference>
<feature type="chain" id="PRO_5040838347" evidence="7">
    <location>
        <begin position="23"/>
        <end position="127"/>
    </location>
</feature>
<protein>
    <submittedName>
        <fullName evidence="9">Cytochrome c family protein</fullName>
    </submittedName>
</protein>
<dbReference type="RefSeq" id="WP_267989423.1">
    <property type="nucleotide sequence ID" value="NZ_JAPJZI010000001.1"/>
</dbReference>
<dbReference type="PROSITE" id="PS51007">
    <property type="entry name" value="CYTC"/>
    <property type="match status" value="1"/>
</dbReference>
<feature type="signal peptide" evidence="7">
    <location>
        <begin position="1"/>
        <end position="22"/>
    </location>
</feature>
<evidence type="ECO:0000256" key="7">
    <source>
        <dbReference type="SAM" id="SignalP"/>
    </source>
</evidence>